<dbReference type="InterPro" id="IPR023213">
    <property type="entry name" value="CAT-like_dom_sf"/>
</dbReference>
<accession>A0A8H4W668</accession>
<reference evidence="5 6" key="1">
    <citation type="submission" date="2020-03" db="EMBL/GenBank/DDBJ databases">
        <title>Draft Genome Sequence of Cudoniella acicularis.</title>
        <authorList>
            <person name="Buettner E."/>
            <person name="Kellner H."/>
        </authorList>
    </citation>
    <scope>NUCLEOTIDE SEQUENCE [LARGE SCALE GENOMIC DNA]</scope>
    <source>
        <strain evidence="5 6">DSM 108380</strain>
    </source>
</reference>
<sequence length="476" mass="52547">MAILSSILSAFARKPPGPPIVATDTIVPIHSEDDNSRHRGYVMNLFVRFDDVLNVEKLQQSLFPLLKRPGWNKLSGRLRLNSKGTIECHTPTVFDAKRPQADWYHEAYAVNLAEHSLASRLPRASSAQGIPQLVENTADFYALMHKPGDPQVLQDWLQSDRPGLGVHVVTFTDATLITLRFSHLLADKVTLKSLFKAWSLVLQGREAELPPVYGVETSLLEKLGADQKAPYGLTDKLLIAYMKALRDAALLDLEDDKSEDGKPPFVSEGDVLLAWWARLLIPNVSTSAKQTVGIINVLELRSFLVAARLFPKGSAYIANAHSLVPAFLPAGELLTSSLGHGVGVMRRALATLTTQEQVEALMALQRATPKDMFVLGDAGMTMVVGTNWTKAKMYDIDFSQALEREGPHSAGQRAGRPSLVYSHSIQPLGWQNFLIKIIAITGKDADGNYWLYGNYTKKTWAQIDQAIKKEASELDN</sequence>
<gene>
    <name evidence="5" type="ORF">G7Y89_g3215</name>
</gene>
<dbReference type="Proteomes" id="UP000566819">
    <property type="component" value="Unassembled WGS sequence"/>
</dbReference>
<organism evidence="5 6">
    <name type="scientific">Cudoniella acicularis</name>
    <dbReference type="NCBI Taxonomy" id="354080"/>
    <lineage>
        <taxon>Eukaryota</taxon>
        <taxon>Fungi</taxon>
        <taxon>Dikarya</taxon>
        <taxon>Ascomycota</taxon>
        <taxon>Pezizomycotina</taxon>
        <taxon>Leotiomycetes</taxon>
        <taxon>Helotiales</taxon>
        <taxon>Tricladiaceae</taxon>
        <taxon>Cudoniella</taxon>
    </lineage>
</organism>
<keyword evidence="4" id="KW-0012">Acyltransferase</keyword>
<evidence type="ECO:0000256" key="4">
    <source>
        <dbReference type="ARBA" id="ARBA00023315"/>
    </source>
</evidence>
<dbReference type="PANTHER" id="PTHR31896:SF69">
    <property type="entry name" value="FAMILY REGULATORY PROTEIN, PUTATIVE (AFU_ORTHOLOGUE AFUA_3G14730)-RELATED"/>
    <property type="match status" value="1"/>
</dbReference>
<dbReference type="PANTHER" id="PTHR31896">
    <property type="entry name" value="FAMILY REGULATORY PROTEIN, PUTATIVE (AFU_ORTHOLOGUE AFUA_3G14730)-RELATED"/>
    <property type="match status" value="1"/>
</dbReference>
<dbReference type="EMBL" id="JAAMPI010000153">
    <property type="protein sequence ID" value="KAF4634886.1"/>
    <property type="molecule type" value="Genomic_DNA"/>
</dbReference>
<comment type="caution">
    <text evidence="5">The sequence shown here is derived from an EMBL/GenBank/DDBJ whole genome shotgun (WGS) entry which is preliminary data.</text>
</comment>
<dbReference type="AlphaFoldDB" id="A0A8H4W668"/>
<name>A0A8H4W668_9HELO</name>
<proteinExistence type="inferred from homology"/>
<dbReference type="Gene3D" id="3.30.559.10">
    <property type="entry name" value="Chloramphenicol acetyltransferase-like domain"/>
    <property type="match status" value="2"/>
</dbReference>
<keyword evidence="3" id="KW-0808">Transferase</keyword>
<dbReference type="GO" id="GO:0016746">
    <property type="term" value="F:acyltransferase activity"/>
    <property type="evidence" value="ECO:0007669"/>
    <property type="project" value="UniProtKB-KW"/>
</dbReference>
<evidence type="ECO:0000313" key="5">
    <source>
        <dbReference type="EMBL" id="KAF4634886.1"/>
    </source>
</evidence>
<comment type="similarity">
    <text evidence="2">Belongs to the plant acyltransferase family.</text>
</comment>
<evidence type="ECO:0000256" key="2">
    <source>
        <dbReference type="ARBA" id="ARBA00009861"/>
    </source>
</evidence>
<evidence type="ECO:0000256" key="3">
    <source>
        <dbReference type="ARBA" id="ARBA00022679"/>
    </source>
</evidence>
<comment type="pathway">
    <text evidence="1">Secondary metabolite biosynthesis.</text>
</comment>
<dbReference type="OrthoDB" id="21502at2759"/>
<keyword evidence="6" id="KW-1185">Reference proteome</keyword>
<dbReference type="InterPro" id="IPR051283">
    <property type="entry name" value="Sec_Metabolite_Acyltrans"/>
</dbReference>
<evidence type="ECO:0000256" key="1">
    <source>
        <dbReference type="ARBA" id="ARBA00005179"/>
    </source>
</evidence>
<evidence type="ECO:0000313" key="6">
    <source>
        <dbReference type="Proteomes" id="UP000566819"/>
    </source>
</evidence>
<protein>
    <submittedName>
        <fullName evidence="5">Uncharacterized protein</fullName>
    </submittedName>
</protein>